<dbReference type="Gene3D" id="1.20.960.30">
    <property type="match status" value="1"/>
</dbReference>
<gene>
    <name evidence="6" type="ORF">BcabD6B2_02520</name>
</gene>
<dbReference type="GO" id="GO:0003714">
    <property type="term" value="F:transcription corepressor activity"/>
    <property type="evidence" value="ECO:0007669"/>
    <property type="project" value="InterPro"/>
</dbReference>
<feature type="region of interest" description="Disordered" evidence="5">
    <location>
        <begin position="118"/>
        <end position="148"/>
    </location>
</feature>
<proteinExistence type="predicted"/>
<dbReference type="GO" id="GO:0006357">
    <property type="term" value="P:regulation of transcription by RNA polymerase II"/>
    <property type="evidence" value="ECO:0007669"/>
    <property type="project" value="TreeGrafter"/>
</dbReference>
<dbReference type="SMART" id="SM00667">
    <property type="entry name" value="LisH"/>
    <property type="match status" value="1"/>
</dbReference>
<dbReference type="PANTHER" id="PTHR22846:SF2">
    <property type="entry name" value="F-BOX-LIKE_WD REPEAT-CONTAINING PROTEIN EBI"/>
    <property type="match status" value="1"/>
</dbReference>
<evidence type="ECO:0000256" key="3">
    <source>
        <dbReference type="ARBA" id="ARBA00022737"/>
    </source>
</evidence>
<keyword evidence="3" id="KW-0677">Repeat</keyword>
<dbReference type="Proteomes" id="UP001497744">
    <property type="component" value="Unassembled WGS sequence"/>
</dbReference>
<feature type="compositionally biased region" description="Polar residues" evidence="5">
    <location>
        <begin position="126"/>
        <end position="139"/>
    </location>
</feature>
<comment type="subcellular location">
    <subcellularLocation>
        <location evidence="1">Nucleus</location>
    </subcellularLocation>
</comment>
<dbReference type="SMART" id="SM00320">
    <property type="entry name" value="WD40"/>
    <property type="match status" value="5"/>
</dbReference>
<evidence type="ECO:0000256" key="5">
    <source>
        <dbReference type="SAM" id="MobiDB-lite"/>
    </source>
</evidence>
<protein>
    <submittedName>
        <fullName evidence="6">Transducin beta-like protein 1</fullName>
    </submittedName>
</protein>
<evidence type="ECO:0000256" key="4">
    <source>
        <dbReference type="ARBA" id="ARBA00023242"/>
    </source>
</evidence>
<name>A0AAV4LL72_BABCB</name>
<evidence type="ECO:0000313" key="7">
    <source>
        <dbReference type="Proteomes" id="UP001497744"/>
    </source>
</evidence>
<dbReference type="GeneID" id="94192300"/>
<accession>A0AAV4LL72</accession>
<dbReference type="EMBL" id="BPLF01000001">
    <property type="protein sequence ID" value="GIX60817.1"/>
    <property type="molecule type" value="Genomic_DNA"/>
</dbReference>
<reference evidence="6 7" key="1">
    <citation type="submission" date="2021-06" db="EMBL/GenBank/DDBJ databases">
        <title>Genome sequence of Babesia caballi.</title>
        <authorList>
            <person name="Yamagishi J."/>
            <person name="Kidaka T."/>
            <person name="Ochi A."/>
        </authorList>
    </citation>
    <scope>NUCLEOTIDE SEQUENCE [LARGE SCALE GENOMIC DNA]</scope>
    <source>
        <strain evidence="6">USDA-D6B2</strain>
    </source>
</reference>
<dbReference type="PROSITE" id="PS50896">
    <property type="entry name" value="LISH"/>
    <property type="match status" value="1"/>
</dbReference>
<evidence type="ECO:0000313" key="6">
    <source>
        <dbReference type="EMBL" id="GIX60817.1"/>
    </source>
</evidence>
<keyword evidence="4" id="KW-0539">Nucleus</keyword>
<dbReference type="GO" id="GO:0000118">
    <property type="term" value="C:histone deacetylase complex"/>
    <property type="evidence" value="ECO:0007669"/>
    <property type="project" value="TreeGrafter"/>
</dbReference>
<dbReference type="InterPro" id="IPR001680">
    <property type="entry name" value="WD40_rpt"/>
</dbReference>
<keyword evidence="7" id="KW-1185">Reference proteome</keyword>
<dbReference type="InterPro" id="IPR015943">
    <property type="entry name" value="WD40/YVTN_repeat-like_dom_sf"/>
</dbReference>
<dbReference type="Gene3D" id="2.130.10.10">
    <property type="entry name" value="YVTN repeat-like/Quinoprotein amine dehydrogenase"/>
    <property type="match status" value="2"/>
</dbReference>
<comment type="caution">
    <text evidence="6">The sequence shown here is derived from an EMBL/GenBank/DDBJ whole genome shotgun (WGS) entry which is preliminary data.</text>
</comment>
<dbReference type="PANTHER" id="PTHR22846">
    <property type="entry name" value="WD40 REPEAT PROTEIN"/>
    <property type="match status" value="1"/>
</dbReference>
<dbReference type="Pfam" id="PF08513">
    <property type="entry name" value="LisH"/>
    <property type="match status" value="1"/>
</dbReference>
<dbReference type="InterPro" id="IPR045183">
    <property type="entry name" value="Ebi-like"/>
</dbReference>
<evidence type="ECO:0000256" key="2">
    <source>
        <dbReference type="ARBA" id="ARBA00022574"/>
    </source>
</evidence>
<keyword evidence="2" id="KW-0853">WD repeat</keyword>
<dbReference type="RefSeq" id="XP_067712888.1">
    <property type="nucleotide sequence ID" value="XM_067856787.1"/>
</dbReference>
<dbReference type="InterPro" id="IPR006594">
    <property type="entry name" value="LisH"/>
</dbReference>
<dbReference type="SUPFAM" id="SSF50978">
    <property type="entry name" value="WD40 repeat-like"/>
    <property type="match status" value="1"/>
</dbReference>
<evidence type="ECO:0000256" key="1">
    <source>
        <dbReference type="ARBA" id="ARBA00004123"/>
    </source>
</evidence>
<organism evidence="6 7">
    <name type="scientific">Babesia caballi</name>
    <dbReference type="NCBI Taxonomy" id="5871"/>
    <lineage>
        <taxon>Eukaryota</taxon>
        <taxon>Sar</taxon>
        <taxon>Alveolata</taxon>
        <taxon>Apicomplexa</taxon>
        <taxon>Aconoidasida</taxon>
        <taxon>Piroplasmida</taxon>
        <taxon>Babesiidae</taxon>
        <taxon>Babesia</taxon>
    </lineage>
</organism>
<dbReference type="Pfam" id="PF00400">
    <property type="entry name" value="WD40"/>
    <property type="match status" value="1"/>
</dbReference>
<sequence length="550" mass="60526">MKINLSSDDINLLVYRYLIENGYSHTAFSFNKEAEIQRNPYYNNHADKLPPNALVSFMQKAMIYIYLEYHTDDLTGDQIVCDEPFSFFRKHTCFRKLGQQSGLPIKESLLLAAEQGGQANAAERSAPQQTSAPGLSNTAGGMGTRDERHEGNALAQVTPIYVGPPQRRLADKWQVFGYMRLMEYGPKSSAASAHFNPVVPGCIVKRVEDAPPALYQITKAPKVKTCEILPPVAKLRETDSDVEGVGTCLRWRYDGNMLCTGYASGAIVIWDAKGRRLFGIRAGTAPVTAVAFSGNKRFWYDAEGAQTGCKLAIGDANGNINVFRLDNEIHYVVAYRQGAVVTEIDWRDHEVFTAATIDARIRIYDTAANISATIRDVVQSNPQFMEWGTTGRCLAITDNTALLKLYKPESQGMQGNVISLKAHTKNIVAASWQFGHNAKSVNKLCTIAMDKQLLIWDVANESVVTSVMLDQVPTTVAVNSADTFVAVGTYGNLIKVFNLPSLTLSCSFCDRDLPTSITWAACDEHIAYNVYNQQTTPVLPLATSASLTAD</sequence>
<dbReference type="AlphaFoldDB" id="A0AAV4LL72"/>
<dbReference type="InterPro" id="IPR036322">
    <property type="entry name" value="WD40_repeat_dom_sf"/>
</dbReference>